<dbReference type="PANTHER" id="PTHR30368:SF2">
    <property type="entry name" value="SULFATE-BINDING PROTEIN"/>
    <property type="match status" value="1"/>
</dbReference>
<dbReference type="Gene3D" id="3.40.190.10">
    <property type="entry name" value="Periplasmic binding protein-like II"/>
    <property type="match status" value="2"/>
</dbReference>
<dbReference type="SUPFAM" id="SSF53850">
    <property type="entry name" value="Periplasmic binding protein-like II"/>
    <property type="match status" value="1"/>
</dbReference>
<dbReference type="InterPro" id="IPR005669">
    <property type="entry name" value="Thiosulph/SO4-bd"/>
</dbReference>
<comment type="subcellular location">
    <subcellularLocation>
        <location evidence="1">Periplasm</location>
    </subcellularLocation>
</comment>
<reference evidence="5" key="1">
    <citation type="submission" date="2016-10" db="EMBL/GenBank/DDBJ databases">
        <title>Sequence of Gallionella enrichment culture.</title>
        <authorList>
            <person name="Poehlein A."/>
            <person name="Muehling M."/>
            <person name="Daniel R."/>
        </authorList>
    </citation>
    <scope>NUCLEOTIDE SEQUENCE</scope>
</reference>
<dbReference type="GO" id="GO:0140104">
    <property type="term" value="F:molecular carrier activity"/>
    <property type="evidence" value="ECO:0007669"/>
    <property type="project" value="InterPro"/>
</dbReference>
<keyword evidence="2" id="KW-0813">Transport</keyword>
<organism evidence="5">
    <name type="scientific">mine drainage metagenome</name>
    <dbReference type="NCBI Taxonomy" id="410659"/>
    <lineage>
        <taxon>unclassified sequences</taxon>
        <taxon>metagenomes</taxon>
        <taxon>ecological metagenomes</taxon>
    </lineage>
</organism>
<evidence type="ECO:0000313" key="5">
    <source>
        <dbReference type="EMBL" id="OIQ87952.1"/>
    </source>
</evidence>
<sequence length="333" mass="35968">MTPPRLIAALGGLLLLSVPAWAGATLLNASYDPTSELYRDYNAAFIRHWRAETGQSVRILQSHGGSGRQALAVMEGLPADVVTLAEPRDIDAVAARTGLIAADWRRRFPDGAAPYSSTVVFLVRRGNPRHIRDWSDLARPGVVVMSASPKTSGGARWAYLAAWGYALRRSGGDDGRAQGFMRAWLSHVPVWESGARGATAAFLRRGVGDVLLTWENEAMLARREAGGVAVEIIYPSCSILAEPPVAVVDGLAARHGTSALAEAYLRHLYSPEGQEIVARNHYRPRDAAALRAHAADFPAVTLFTVASLGGWAALWRRHFAEGGLFDRLTAAER</sequence>
<evidence type="ECO:0000256" key="1">
    <source>
        <dbReference type="ARBA" id="ARBA00004418"/>
    </source>
</evidence>
<gene>
    <name evidence="5" type="primary">sbp</name>
    <name evidence="5" type="ORF">GALL_301740</name>
</gene>
<name>A0A1J5QWM8_9ZZZZ</name>
<proteinExistence type="predicted"/>
<dbReference type="GO" id="GO:1902358">
    <property type="term" value="P:sulfate transmembrane transport"/>
    <property type="evidence" value="ECO:0007669"/>
    <property type="project" value="InterPro"/>
</dbReference>
<accession>A0A1J5QWM8</accession>
<dbReference type="NCBIfam" id="TIGR00971">
    <property type="entry name" value="3a0106s03"/>
    <property type="match status" value="1"/>
</dbReference>
<evidence type="ECO:0000256" key="2">
    <source>
        <dbReference type="ARBA" id="ARBA00022448"/>
    </source>
</evidence>
<dbReference type="NCBIfam" id="NF008022">
    <property type="entry name" value="PRK10752.1"/>
    <property type="match status" value="1"/>
</dbReference>
<protein>
    <submittedName>
        <fullName evidence="5">Sulfate-binding protein</fullName>
    </submittedName>
</protein>
<evidence type="ECO:0000256" key="3">
    <source>
        <dbReference type="ARBA" id="ARBA00022729"/>
    </source>
</evidence>
<dbReference type="CDD" id="cd01005">
    <property type="entry name" value="PBP2_CysP"/>
    <property type="match status" value="1"/>
</dbReference>
<dbReference type="EMBL" id="MLJW01000395">
    <property type="protein sequence ID" value="OIQ87952.1"/>
    <property type="molecule type" value="Genomic_DNA"/>
</dbReference>
<dbReference type="PANTHER" id="PTHR30368">
    <property type="entry name" value="SULFATE-BINDING PROTEIN"/>
    <property type="match status" value="1"/>
</dbReference>
<keyword evidence="3" id="KW-0732">Signal</keyword>
<dbReference type="AlphaFoldDB" id="A0A1J5QWM8"/>
<dbReference type="Pfam" id="PF13531">
    <property type="entry name" value="SBP_bac_11"/>
    <property type="match status" value="1"/>
</dbReference>
<keyword evidence="4" id="KW-0574">Periplasm</keyword>
<evidence type="ECO:0000256" key="4">
    <source>
        <dbReference type="ARBA" id="ARBA00022764"/>
    </source>
</evidence>
<dbReference type="GO" id="GO:0042597">
    <property type="term" value="C:periplasmic space"/>
    <property type="evidence" value="ECO:0007669"/>
    <property type="project" value="UniProtKB-SubCell"/>
</dbReference>
<comment type="caution">
    <text evidence="5">The sequence shown here is derived from an EMBL/GenBank/DDBJ whole genome shotgun (WGS) entry which is preliminary data.</text>
</comment>